<comment type="caution">
    <text evidence="2">The sequence shown here is derived from an EMBL/GenBank/DDBJ whole genome shotgun (WGS) entry which is preliminary data.</text>
</comment>
<name>A0A3A1UR47_9BACL</name>
<dbReference type="EMBL" id="QXQA01000017">
    <property type="protein sequence ID" value="RIX49901.1"/>
    <property type="molecule type" value="Genomic_DNA"/>
</dbReference>
<proteinExistence type="predicted"/>
<feature type="region of interest" description="Disordered" evidence="1">
    <location>
        <begin position="36"/>
        <end position="56"/>
    </location>
</feature>
<organism evidence="2 3">
    <name type="scientific">Paenibacillus nanensis</name>
    <dbReference type="NCBI Taxonomy" id="393251"/>
    <lineage>
        <taxon>Bacteria</taxon>
        <taxon>Bacillati</taxon>
        <taxon>Bacillota</taxon>
        <taxon>Bacilli</taxon>
        <taxon>Bacillales</taxon>
        <taxon>Paenibacillaceae</taxon>
        <taxon>Paenibacillus</taxon>
    </lineage>
</organism>
<dbReference type="OrthoDB" id="6293663at2"/>
<evidence type="ECO:0000313" key="3">
    <source>
        <dbReference type="Proteomes" id="UP000266482"/>
    </source>
</evidence>
<keyword evidence="3" id="KW-1185">Reference proteome</keyword>
<dbReference type="InterPro" id="IPR018652">
    <property type="entry name" value="DUF2082_NA-bd_Znr"/>
</dbReference>
<dbReference type="RefSeq" id="WP_119602232.1">
    <property type="nucleotide sequence ID" value="NZ_QXQA01000017.1"/>
</dbReference>
<sequence length="134" mass="14707">MNVHCPWCGEEVVLSGDLCPLCRHEVLPEHLNGTEATEEEFAEGAEVPAQRDQGAGELEERDIGHYACSKCGHQGYRVNEVAMTGAGLSKLLDIQHHHYLFVSCLGCGSVDIYDPDVLEARKRGSFSSGLDFFL</sequence>
<reference evidence="2 3" key="1">
    <citation type="submission" date="2018-09" db="EMBL/GenBank/DDBJ databases">
        <title>Paenibacillus aracenensis nov. sp. isolated from a cave in southern Spain.</title>
        <authorList>
            <person name="Jurado V."/>
            <person name="Gutierrez-Patricio S."/>
            <person name="Gonzalez-Pimentel J.L."/>
            <person name="Miller A.Z."/>
            <person name="Laiz L."/>
            <person name="Saiz-Jimenez C."/>
        </authorList>
    </citation>
    <scope>NUCLEOTIDE SEQUENCE [LARGE SCALE GENOMIC DNA]</scope>
    <source>
        <strain evidence="2 3">DSM 22867</strain>
    </source>
</reference>
<protein>
    <recommendedName>
        <fullName evidence="4">Nucleic acid-binding protein</fullName>
    </recommendedName>
</protein>
<evidence type="ECO:0000256" key="1">
    <source>
        <dbReference type="SAM" id="MobiDB-lite"/>
    </source>
</evidence>
<dbReference type="AlphaFoldDB" id="A0A3A1UR47"/>
<gene>
    <name evidence="2" type="ORF">D3P08_21765</name>
</gene>
<dbReference type="Pfam" id="PF09855">
    <property type="entry name" value="Zn_ribbon_13"/>
    <property type="match status" value="1"/>
</dbReference>
<dbReference type="Proteomes" id="UP000266482">
    <property type="component" value="Unassembled WGS sequence"/>
</dbReference>
<evidence type="ECO:0000313" key="2">
    <source>
        <dbReference type="EMBL" id="RIX49901.1"/>
    </source>
</evidence>
<evidence type="ECO:0008006" key="4">
    <source>
        <dbReference type="Google" id="ProtNLM"/>
    </source>
</evidence>
<accession>A0A3A1UR47</accession>